<evidence type="ECO:0000256" key="6">
    <source>
        <dbReference type="ARBA" id="ARBA00022777"/>
    </source>
</evidence>
<dbReference type="Gene3D" id="3.30.565.10">
    <property type="entry name" value="Histidine kinase-like ATPase, C-terminal domain"/>
    <property type="match status" value="1"/>
</dbReference>
<evidence type="ECO:0000259" key="8">
    <source>
        <dbReference type="SMART" id="SM00065"/>
    </source>
</evidence>
<evidence type="ECO:0000256" key="4">
    <source>
        <dbReference type="ARBA" id="ARBA00022679"/>
    </source>
</evidence>
<dbReference type="GO" id="GO:0004673">
    <property type="term" value="F:protein histidine kinase activity"/>
    <property type="evidence" value="ECO:0007669"/>
    <property type="project" value="UniProtKB-EC"/>
</dbReference>
<comment type="caution">
    <text evidence="10">The sequence shown here is derived from an EMBL/GenBank/DDBJ whole genome shotgun (WGS) entry which is preliminary data.</text>
</comment>
<keyword evidence="6" id="KW-0418">Kinase</keyword>
<dbReference type="InterPro" id="IPR003018">
    <property type="entry name" value="GAF"/>
</dbReference>
<keyword evidence="7" id="KW-0067">ATP-binding</keyword>
<dbReference type="SUPFAM" id="SSF55781">
    <property type="entry name" value="GAF domain-like"/>
    <property type="match status" value="1"/>
</dbReference>
<dbReference type="Pfam" id="PF07536">
    <property type="entry name" value="HWE_HK"/>
    <property type="match status" value="1"/>
</dbReference>
<dbReference type="AlphaFoldDB" id="A0A6A8A3G5"/>
<dbReference type="SMART" id="SM00065">
    <property type="entry name" value="GAF"/>
    <property type="match status" value="1"/>
</dbReference>
<gene>
    <name evidence="10" type="ORF">GAO09_03240</name>
</gene>
<feature type="domain" description="Signal transduction histidine kinase HWE region" evidence="9">
    <location>
        <begin position="183"/>
        <end position="262"/>
    </location>
</feature>
<protein>
    <recommendedName>
        <fullName evidence="2">histidine kinase</fullName>
        <ecNumber evidence="2">2.7.13.3</ecNumber>
    </recommendedName>
</protein>
<dbReference type="Pfam" id="PF13185">
    <property type="entry name" value="GAF_2"/>
    <property type="match status" value="1"/>
</dbReference>
<keyword evidence="11" id="KW-1185">Reference proteome</keyword>
<proteinExistence type="predicted"/>
<accession>A0A6A8A3G5</accession>
<name>A0A6A8A3G5_9HYPH</name>
<comment type="catalytic activity">
    <reaction evidence="1">
        <text>ATP + protein L-histidine = ADP + protein N-phospho-L-histidine.</text>
        <dbReference type="EC" id="2.7.13.3"/>
    </reaction>
</comment>
<dbReference type="InterPro" id="IPR029016">
    <property type="entry name" value="GAF-like_dom_sf"/>
</dbReference>
<keyword evidence="3" id="KW-0597">Phosphoprotein</keyword>
<keyword evidence="5" id="KW-0547">Nucleotide-binding</keyword>
<evidence type="ECO:0000256" key="5">
    <source>
        <dbReference type="ARBA" id="ARBA00022741"/>
    </source>
</evidence>
<evidence type="ECO:0000313" key="10">
    <source>
        <dbReference type="EMBL" id="MQY45084.1"/>
    </source>
</evidence>
<evidence type="ECO:0000256" key="7">
    <source>
        <dbReference type="ARBA" id="ARBA00022840"/>
    </source>
</evidence>
<dbReference type="SMART" id="SM00911">
    <property type="entry name" value="HWE_HK"/>
    <property type="match status" value="1"/>
</dbReference>
<evidence type="ECO:0000259" key="9">
    <source>
        <dbReference type="SMART" id="SM00911"/>
    </source>
</evidence>
<dbReference type="SUPFAM" id="SSF55874">
    <property type="entry name" value="ATPase domain of HSP90 chaperone/DNA topoisomerase II/histidine kinase"/>
    <property type="match status" value="1"/>
</dbReference>
<evidence type="ECO:0000256" key="1">
    <source>
        <dbReference type="ARBA" id="ARBA00000085"/>
    </source>
</evidence>
<feature type="domain" description="GAF" evidence="8">
    <location>
        <begin position="29"/>
        <end position="171"/>
    </location>
</feature>
<evidence type="ECO:0000313" key="11">
    <source>
        <dbReference type="Proteomes" id="UP000435138"/>
    </source>
</evidence>
<dbReference type="InterPro" id="IPR036890">
    <property type="entry name" value="HATPase_C_sf"/>
</dbReference>
<dbReference type="EMBL" id="WIXI01000022">
    <property type="protein sequence ID" value="MQY45084.1"/>
    <property type="molecule type" value="Genomic_DNA"/>
</dbReference>
<dbReference type="PANTHER" id="PTHR41523">
    <property type="entry name" value="TWO-COMPONENT SYSTEM SENSOR PROTEIN"/>
    <property type="match status" value="1"/>
</dbReference>
<organism evidence="10 11">
    <name type="scientific">Endobacterium cereale</name>
    <dbReference type="NCBI Taxonomy" id="2663029"/>
    <lineage>
        <taxon>Bacteria</taxon>
        <taxon>Pseudomonadati</taxon>
        <taxon>Pseudomonadota</taxon>
        <taxon>Alphaproteobacteria</taxon>
        <taxon>Hyphomicrobiales</taxon>
        <taxon>Rhizobiaceae</taxon>
        <taxon>Endobacterium</taxon>
    </lineage>
</organism>
<dbReference type="GO" id="GO:0005524">
    <property type="term" value="F:ATP binding"/>
    <property type="evidence" value="ECO:0007669"/>
    <property type="project" value="UniProtKB-KW"/>
</dbReference>
<dbReference type="InterPro" id="IPR011102">
    <property type="entry name" value="Sig_transdc_His_kinase_HWE"/>
</dbReference>
<dbReference type="EC" id="2.7.13.3" evidence="2"/>
<reference evidence="10 11" key="1">
    <citation type="submission" date="2019-11" db="EMBL/GenBank/DDBJ databases">
        <title>Genome analysis of Rhizobacterium cereale a novel genus and species isolated from maize roots in North Spain.</title>
        <authorList>
            <person name="Menendez E."/>
            <person name="Flores-Felix J.D."/>
            <person name="Ramirez-Bahena M.-H."/>
            <person name="Igual J.M."/>
            <person name="Garcia-Fraile P."/>
            <person name="Peix A."/>
            <person name="Velazquez E."/>
        </authorList>
    </citation>
    <scope>NUCLEOTIDE SEQUENCE [LARGE SCALE GENOMIC DNA]</scope>
    <source>
        <strain evidence="10 11">RZME27</strain>
    </source>
</reference>
<sequence>MSEGQNRDRRRTPLGQLTQAVARLAGAKTADEVVDIVRATARALVGCEGIAIIRRDGDLCHYIEEDAIGPLWKGQKFPMSACISGWAMLNRQTVVVPDIALDPRIPYELYEETFVRAVLMTPVRRDDPIAAIGAYWAATYEPSEEEIEVFEALASATATALENVRLISALKDAVSEAELVRDELRHRVKNAYMGAQSLARLTLPSELGVEFNGRISALARVHELLDEKIEDNARIDLRSLIEIELEPYMMPDRQTFSLTGTSVPLQPMRATALGLVINELATNALKHGALSVPSGRVEVAWMVVGSELNLLWAEMNGPPVVESALPNQGSGLIKRLVERQLNGRIDHVLLHAGARCQVTFPIEAGSLRESVASSRGVGLR</sequence>
<dbReference type="Proteomes" id="UP000435138">
    <property type="component" value="Unassembled WGS sequence"/>
</dbReference>
<dbReference type="PANTHER" id="PTHR41523:SF7">
    <property type="entry name" value="HISTIDINE KINASE"/>
    <property type="match status" value="1"/>
</dbReference>
<keyword evidence="4" id="KW-0808">Transferase</keyword>
<dbReference type="Gene3D" id="3.30.450.40">
    <property type="match status" value="1"/>
</dbReference>
<evidence type="ECO:0000256" key="3">
    <source>
        <dbReference type="ARBA" id="ARBA00022553"/>
    </source>
</evidence>
<evidence type="ECO:0000256" key="2">
    <source>
        <dbReference type="ARBA" id="ARBA00012438"/>
    </source>
</evidence>